<dbReference type="Proteomes" id="UP001305174">
    <property type="component" value="Segment"/>
</dbReference>
<protein>
    <submittedName>
        <fullName evidence="1">Uncharacterized protein</fullName>
    </submittedName>
</protein>
<organism evidence="1 2">
    <name type="scientific">Pseudomonas phage vB_PseuGesM_254</name>
    <dbReference type="NCBI Taxonomy" id="3092638"/>
    <lineage>
        <taxon>Viruses</taxon>
        <taxon>Duplodnaviria</taxon>
        <taxon>Heunggongvirae</taxon>
        <taxon>Uroviricota</taxon>
        <taxon>Caudoviricetes</taxon>
        <taxon>Vandenendeviridae</taxon>
        <taxon>Chemalvirus</taxon>
        <taxon>Chemalvirus PseuGes254</taxon>
    </lineage>
</organism>
<evidence type="ECO:0000313" key="1">
    <source>
        <dbReference type="EMBL" id="WOZ57584.1"/>
    </source>
</evidence>
<evidence type="ECO:0000313" key="2">
    <source>
        <dbReference type="Proteomes" id="UP001305174"/>
    </source>
</evidence>
<accession>A0AAX4G6N6</accession>
<proteinExistence type="predicted"/>
<dbReference type="EMBL" id="OR575930">
    <property type="protein sequence ID" value="WOZ57584.1"/>
    <property type="molecule type" value="Genomic_DNA"/>
</dbReference>
<reference evidence="2" key="1">
    <citation type="submission" date="2024-05" db="EMBL/GenBank/DDBJ databases">
        <authorList>
            <person name="Tikunov A.Y."/>
            <person name="Morozova V.V."/>
            <person name="Kozlova Y.N."/>
            <person name="Tikunova N.V."/>
            <person name="Babkin I.V."/>
        </authorList>
    </citation>
    <scope>NUCLEOTIDE SEQUENCE [LARGE SCALE GENOMIC DNA]</scope>
</reference>
<name>A0AAX4G6N6_9CAUD</name>
<sequence length="73" mass="8365">MKTFVGQLMVGDCIELIDRRLNVPYLIEAIAWLQNDDGDYDCGQFHLKNGDGELVVTLYMMEQYNVIPSPWAP</sequence>
<keyword evidence="2" id="KW-1185">Reference proteome</keyword>